<dbReference type="RefSeq" id="WP_307487255.1">
    <property type="nucleotide sequence ID" value="NZ_JAUSUF010000010.1"/>
</dbReference>
<protein>
    <submittedName>
        <fullName evidence="1">Uncharacterized protein</fullName>
    </submittedName>
</protein>
<reference evidence="1 2" key="1">
    <citation type="submission" date="2023-07" db="EMBL/GenBank/DDBJ databases">
        <title>Genomic Encyclopedia of Type Strains, Phase IV (KMG-IV): sequencing the most valuable type-strain genomes for metagenomic binning, comparative biology and taxonomic classification.</title>
        <authorList>
            <person name="Goeker M."/>
        </authorList>
    </citation>
    <scope>NUCLEOTIDE SEQUENCE [LARGE SCALE GENOMIC DNA]</scope>
    <source>
        <strain evidence="1 2">DSM 20694</strain>
    </source>
</reference>
<dbReference type="EMBL" id="JAUSUF010000010">
    <property type="protein sequence ID" value="MDQ0150541.1"/>
    <property type="molecule type" value="Genomic_DNA"/>
</dbReference>
<dbReference type="Proteomes" id="UP001228504">
    <property type="component" value="Unassembled WGS sequence"/>
</dbReference>
<evidence type="ECO:0000313" key="2">
    <source>
        <dbReference type="Proteomes" id="UP001228504"/>
    </source>
</evidence>
<dbReference type="NCBIfam" id="NF040908">
    <property type="entry name" value="CPC_1213_fam"/>
    <property type="match status" value="1"/>
</dbReference>
<evidence type="ECO:0000313" key="1">
    <source>
        <dbReference type="EMBL" id="MDQ0150541.1"/>
    </source>
</evidence>
<dbReference type="InterPro" id="IPR053788">
    <property type="entry name" value="CPC_1213-like"/>
</dbReference>
<name>A0ABT9UW34_9FIRM</name>
<organism evidence="1 2">
    <name type="scientific">Eubacterium multiforme</name>
    <dbReference type="NCBI Taxonomy" id="83339"/>
    <lineage>
        <taxon>Bacteria</taxon>
        <taxon>Bacillati</taxon>
        <taxon>Bacillota</taxon>
        <taxon>Clostridia</taxon>
        <taxon>Eubacteriales</taxon>
        <taxon>Eubacteriaceae</taxon>
        <taxon>Eubacterium</taxon>
    </lineage>
</organism>
<keyword evidence="2" id="KW-1185">Reference proteome</keyword>
<accession>A0ABT9UW34</accession>
<comment type="caution">
    <text evidence="1">The sequence shown here is derived from an EMBL/GenBank/DDBJ whole genome shotgun (WGS) entry which is preliminary data.</text>
</comment>
<gene>
    <name evidence="1" type="ORF">J2S18_002489</name>
</gene>
<sequence>MVKKKNKKKHINHNPLVESAKAVFGEPKAKADEFIPKTFK</sequence>
<proteinExistence type="predicted"/>